<sequence length="273" mass="30499">MSTAFELPTGDNSVIRGNTFLARQSAQGILIVVHGYKGFKDWGMFPYAASQLSENYHVLTFNFSHNGVGEDLQQFTELEKFAVNTYSQELSDLALVLEYVSTQPELGNLPVYLVGHSRGAGVSLVYALDHPEQIAGVCSWNGVTNLDLFTAEQKEEMRTHGRSYVTNGRTGQQMPLDVSILEDLDQHKSRYNIIERLTQSTLPVALIQGSEDSARLRDGSSTLVQTRPDIPWLQIPGGNHTFNTVHPFQETTPQLEQAISETLRQIDEWNLSK</sequence>
<dbReference type="Gene3D" id="3.40.50.1820">
    <property type="entry name" value="alpha/beta hydrolase"/>
    <property type="match status" value="1"/>
</dbReference>
<accession>A0ABT9WIR4</accession>
<keyword evidence="2" id="KW-0378">Hydrolase</keyword>
<protein>
    <submittedName>
        <fullName evidence="2">Alpha-beta hydrolase superfamily lysophospholipase</fullName>
    </submittedName>
</protein>
<organism evidence="2 3">
    <name type="scientific">Paenibacillus tundrae</name>
    <dbReference type="NCBI Taxonomy" id="528187"/>
    <lineage>
        <taxon>Bacteria</taxon>
        <taxon>Bacillati</taxon>
        <taxon>Bacillota</taxon>
        <taxon>Bacilli</taxon>
        <taxon>Bacillales</taxon>
        <taxon>Paenibacillaceae</taxon>
        <taxon>Paenibacillus</taxon>
    </lineage>
</organism>
<keyword evidence="3" id="KW-1185">Reference proteome</keyword>
<reference evidence="2 3" key="1">
    <citation type="submission" date="2023-07" db="EMBL/GenBank/DDBJ databases">
        <title>Sorghum-associated microbial communities from plants grown in Nebraska, USA.</title>
        <authorList>
            <person name="Schachtman D."/>
        </authorList>
    </citation>
    <scope>NUCLEOTIDE SEQUENCE [LARGE SCALE GENOMIC DNA]</scope>
    <source>
        <strain evidence="2 3">DS1314</strain>
    </source>
</reference>
<comment type="caution">
    <text evidence="2">The sequence shown here is derived from an EMBL/GenBank/DDBJ whole genome shotgun (WGS) entry which is preliminary data.</text>
</comment>
<dbReference type="RefSeq" id="WP_307219830.1">
    <property type="nucleotide sequence ID" value="NZ_JAUSTI010000016.1"/>
</dbReference>
<dbReference type="PANTHER" id="PTHR42886">
    <property type="entry name" value="RE40534P-RELATED"/>
    <property type="match status" value="1"/>
</dbReference>
<dbReference type="GO" id="GO:0016787">
    <property type="term" value="F:hydrolase activity"/>
    <property type="evidence" value="ECO:0007669"/>
    <property type="project" value="UniProtKB-KW"/>
</dbReference>
<dbReference type="Proteomes" id="UP001233836">
    <property type="component" value="Unassembled WGS sequence"/>
</dbReference>
<proteinExistence type="predicted"/>
<evidence type="ECO:0000313" key="2">
    <source>
        <dbReference type="EMBL" id="MDQ0173101.1"/>
    </source>
</evidence>
<dbReference type="PANTHER" id="PTHR42886:SF53">
    <property type="entry name" value="ALPHA_BETA-HYDROLASES SUPERFAMILY PROTEIN"/>
    <property type="match status" value="1"/>
</dbReference>
<feature type="domain" description="Serine aminopeptidase S33" evidence="1">
    <location>
        <begin position="25"/>
        <end position="138"/>
    </location>
</feature>
<dbReference type="EMBL" id="JAUSTI010000016">
    <property type="protein sequence ID" value="MDQ0173101.1"/>
    <property type="molecule type" value="Genomic_DNA"/>
</dbReference>
<evidence type="ECO:0000259" key="1">
    <source>
        <dbReference type="Pfam" id="PF12146"/>
    </source>
</evidence>
<gene>
    <name evidence="2" type="ORF">J2T19_004593</name>
</gene>
<name>A0ABT9WIR4_9BACL</name>
<dbReference type="InterPro" id="IPR029058">
    <property type="entry name" value="AB_hydrolase_fold"/>
</dbReference>
<evidence type="ECO:0000313" key="3">
    <source>
        <dbReference type="Proteomes" id="UP001233836"/>
    </source>
</evidence>
<dbReference type="Pfam" id="PF12146">
    <property type="entry name" value="Hydrolase_4"/>
    <property type="match status" value="1"/>
</dbReference>
<dbReference type="InterPro" id="IPR022742">
    <property type="entry name" value="Hydrolase_4"/>
</dbReference>
<dbReference type="SUPFAM" id="SSF53474">
    <property type="entry name" value="alpha/beta-Hydrolases"/>
    <property type="match status" value="1"/>
</dbReference>